<dbReference type="AlphaFoldDB" id="A0A845GUV2"/>
<evidence type="ECO:0008006" key="3">
    <source>
        <dbReference type="Google" id="ProtNLM"/>
    </source>
</evidence>
<dbReference type="InterPro" id="IPR029057">
    <property type="entry name" value="PRTase-like"/>
</dbReference>
<proteinExistence type="predicted"/>
<dbReference type="EMBL" id="WWCX01000059">
    <property type="protein sequence ID" value="MYM97008.1"/>
    <property type="molecule type" value="Genomic_DNA"/>
</dbReference>
<sequence>MRRRWKDRQQAGRWLARRLGAYAGRGDAIVLALPRGGVPLGYVIAQALALPLDLLSRICGLLERAWNGAAVPE</sequence>
<dbReference type="RefSeq" id="WP_161085975.1">
    <property type="nucleotide sequence ID" value="NZ_WWCX01000059.1"/>
</dbReference>
<accession>A0A845GUV2</accession>
<reference evidence="1" key="1">
    <citation type="submission" date="2019-12" db="EMBL/GenBank/DDBJ databases">
        <title>Novel species isolated from a subtropical stream in China.</title>
        <authorList>
            <person name="Lu H."/>
        </authorList>
    </citation>
    <scope>NUCLEOTIDE SEQUENCE [LARGE SCALE GENOMIC DNA]</scope>
    <source>
        <strain evidence="1">FT81W</strain>
    </source>
</reference>
<dbReference type="SUPFAM" id="SSF53271">
    <property type="entry name" value="PRTase-like"/>
    <property type="match status" value="1"/>
</dbReference>
<dbReference type="CDD" id="cd06223">
    <property type="entry name" value="PRTases_typeI"/>
    <property type="match status" value="1"/>
</dbReference>
<gene>
    <name evidence="1" type="ORF">GTP90_24460</name>
</gene>
<name>A0A845GUV2_9BURK</name>
<evidence type="ECO:0000313" key="1">
    <source>
        <dbReference type="EMBL" id="MYM97008.1"/>
    </source>
</evidence>
<dbReference type="InterPro" id="IPR000836">
    <property type="entry name" value="PRTase_dom"/>
</dbReference>
<dbReference type="Gene3D" id="3.40.50.2020">
    <property type="match status" value="1"/>
</dbReference>
<comment type="caution">
    <text evidence="1">The sequence shown here is derived from an EMBL/GenBank/DDBJ whole genome shotgun (WGS) entry which is preliminary data.</text>
</comment>
<organism evidence="1 2">
    <name type="scientific">Duganella vulcania</name>
    <dbReference type="NCBI Taxonomy" id="2692166"/>
    <lineage>
        <taxon>Bacteria</taxon>
        <taxon>Pseudomonadati</taxon>
        <taxon>Pseudomonadota</taxon>
        <taxon>Betaproteobacteria</taxon>
        <taxon>Burkholderiales</taxon>
        <taxon>Oxalobacteraceae</taxon>
        <taxon>Telluria group</taxon>
        <taxon>Duganella</taxon>
    </lineage>
</organism>
<protein>
    <recommendedName>
        <fullName evidence="3">Phosphoribosyltransferase</fullName>
    </recommendedName>
</protein>
<evidence type="ECO:0000313" key="2">
    <source>
        <dbReference type="Proteomes" id="UP000447355"/>
    </source>
</evidence>
<dbReference type="Proteomes" id="UP000447355">
    <property type="component" value="Unassembled WGS sequence"/>
</dbReference>